<evidence type="ECO:0000313" key="4">
    <source>
        <dbReference type="EMBL" id="CAP57380.1"/>
    </source>
</evidence>
<dbReference type="AlphaFoldDB" id="A9H3Z8"/>
<dbReference type="Pfam" id="PF03795">
    <property type="entry name" value="YCII"/>
    <property type="match status" value="1"/>
</dbReference>
<protein>
    <recommendedName>
        <fullName evidence="3">YCII-related domain-containing protein</fullName>
    </recommendedName>
</protein>
<feature type="region of interest" description="Disordered" evidence="2">
    <location>
        <begin position="1"/>
        <end position="21"/>
    </location>
</feature>
<evidence type="ECO:0000256" key="2">
    <source>
        <dbReference type="SAM" id="MobiDB-lite"/>
    </source>
</evidence>
<dbReference type="PANTHER" id="PTHR33606:SF3">
    <property type="entry name" value="PROTEIN YCII"/>
    <property type="match status" value="1"/>
</dbReference>
<evidence type="ECO:0000313" key="5">
    <source>
        <dbReference type="Proteomes" id="UP000001176"/>
    </source>
</evidence>
<evidence type="ECO:0000256" key="1">
    <source>
        <dbReference type="ARBA" id="ARBA00007689"/>
    </source>
</evidence>
<dbReference type="Proteomes" id="UP000001176">
    <property type="component" value="Chromosome"/>
</dbReference>
<dbReference type="PANTHER" id="PTHR33606">
    <property type="entry name" value="PROTEIN YCII"/>
    <property type="match status" value="1"/>
</dbReference>
<feature type="domain" description="YCII-related" evidence="3">
    <location>
        <begin position="31"/>
        <end position="116"/>
    </location>
</feature>
<dbReference type="KEGG" id="gdi:GDI3437"/>
<dbReference type="Gene3D" id="3.30.70.1060">
    <property type="entry name" value="Dimeric alpha+beta barrel"/>
    <property type="match status" value="1"/>
</dbReference>
<dbReference type="SUPFAM" id="SSF54909">
    <property type="entry name" value="Dimeric alpha+beta barrel"/>
    <property type="match status" value="1"/>
</dbReference>
<evidence type="ECO:0000259" key="3">
    <source>
        <dbReference type="Pfam" id="PF03795"/>
    </source>
</evidence>
<dbReference type="InterPro" id="IPR051807">
    <property type="entry name" value="Sec-metab_biosynth-assoc"/>
</dbReference>
<accession>A9H3Z8</accession>
<keyword evidence="5" id="KW-1185">Reference proteome</keyword>
<dbReference type="InterPro" id="IPR011008">
    <property type="entry name" value="Dimeric_a/b-barrel"/>
</dbReference>
<dbReference type="EMBL" id="AM889285">
    <property type="protein sequence ID" value="CAP57380.1"/>
    <property type="molecule type" value="Genomic_DNA"/>
</dbReference>
<organism evidence="4 5">
    <name type="scientific">Gluconacetobacter diazotrophicus (strain ATCC 49037 / DSM 5601 / CCUG 37298 / CIP 103539 / LMG 7603 / PAl5)</name>
    <dbReference type="NCBI Taxonomy" id="272568"/>
    <lineage>
        <taxon>Bacteria</taxon>
        <taxon>Pseudomonadati</taxon>
        <taxon>Pseudomonadota</taxon>
        <taxon>Alphaproteobacteria</taxon>
        <taxon>Acetobacterales</taxon>
        <taxon>Acetobacteraceae</taxon>
        <taxon>Gluconacetobacter</taxon>
    </lineage>
</organism>
<dbReference type="InterPro" id="IPR005545">
    <property type="entry name" value="YCII"/>
</dbReference>
<gene>
    <name evidence="4" type="ordered locus">GDI3437</name>
</gene>
<comment type="similarity">
    <text evidence="1">Belongs to the YciI family.</text>
</comment>
<proteinExistence type="inferred from homology"/>
<reference evidence="4 5" key="1">
    <citation type="journal article" date="2009" name="BMC Genomics">
        <title>Complete genome sequence of the sugarcane nitrogen-fixing endophyte Gluconacetobacter diazotrophicus Pal5.</title>
        <authorList>
            <person name="Bertalan M."/>
            <person name="Albano R."/>
            <person name="Padua V."/>
            <person name="Rouws L."/>
            <person name="Rojas C."/>
            <person name="Hemerly A."/>
            <person name="Teixeira K."/>
            <person name="Schwab S."/>
            <person name="Araujo J."/>
            <person name="Oliveira A."/>
            <person name="Franca L."/>
            <person name="Magalhaes V."/>
            <person name="Alqueres S."/>
            <person name="Cardoso A."/>
            <person name="Almeida W."/>
            <person name="Loureiro M.M."/>
            <person name="Nogueira E."/>
            <person name="Cidade D."/>
            <person name="Oliveira D."/>
            <person name="Simao T."/>
            <person name="Macedo J."/>
            <person name="Valadao A."/>
            <person name="Dreschsel M."/>
            <person name="Freitas F."/>
            <person name="Vidal M."/>
            <person name="Guedes H."/>
            <person name="Rodrigues E."/>
            <person name="Meneses C."/>
            <person name="Brioso P."/>
            <person name="Pozzer L."/>
            <person name="Figueiredo D."/>
            <person name="Montano H."/>
            <person name="Junior J."/>
            <person name="Filho G."/>
            <person name="Flores V."/>
            <person name="Ferreira B."/>
            <person name="Branco A."/>
            <person name="Gonzalez P."/>
            <person name="Guillobel H."/>
            <person name="Lemos M."/>
            <person name="Seibel L."/>
            <person name="Macedo J."/>
            <person name="Alves-Ferreira M."/>
            <person name="Sachetto-Martins G."/>
            <person name="Coelho A."/>
            <person name="Santos E."/>
            <person name="Amaral G."/>
            <person name="Neves A."/>
            <person name="Pacheco A.B."/>
            <person name="Carvalho D."/>
            <person name="Lery L."/>
            <person name="Bisch P."/>
            <person name="Rossle S.C."/>
            <person name="Urmenyi T."/>
            <person name="Kruger W.V."/>
            <person name="Martins O."/>
            <person name="Baldani J.I."/>
            <person name="Ferreira P.C."/>
        </authorList>
    </citation>
    <scope>NUCLEOTIDE SEQUENCE [LARGE SCALE GENOMIC DNA]</scope>
    <source>
        <strain evidence="5">ATCC 49037 / DSM 5601 / CCUG 37298 / CIP 103539 / LMG 7603 / PAl5</strain>
    </source>
</reference>
<name>A9H3Z8_GLUDA</name>
<sequence length="127" mass="13876">MRRKARPVPIMADCSPTPGRPADSWDRGLSMLFAIICTDKPGALETRMATRAQHLAYLQAYQERIREAGPLLGPDGRPSGSMLLVDVEDRAAAEGFAASDPYAKADVFESVVIRAFRPVFRDGALVE</sequence>